<name>A0A1M5C7S8_9GAMM</name>
<dbReference type="PROSITE" id="PS51257">
    <property type="entry name" value="PROKAR_LIPOPROTEIN"/>
    <property type="match status" value="1"/>
</dbReference>
<keyword evidence="1" id="KW-0732">Signal</keyword>
<accession>A0A1M5C7S8</accession>
<sequence>MTNNWKKIVFGLLCLCFVSACAEFKSSGRAIGHAAKDITKSVGHGVRDTAKAVGRDTKKLMADDNGKDGQGNK</sequence>
<evidence type="ECO:0008006" key="4">
    <source>
        <dbReference type="Google" id="ProtNLM"/>
    </source>
</evidence>
<dbReference type="OrthoDB" id="5894066at2"/>
<dbReference type="EMBL" id="FQVA01000002">
    <property type="protein sequence ID" value="SHF50799.1"/>
    <property type="molecule type" value="Genomic_DNA"/>
</dbReference>
<evidence type="ECO:0000313" key="3">
    <source>
        <dbReference type="Proteomes" id="UP000184170"/>
    </source>
</evidence>
<gene>
    <name evidence="2" type="ORF">SAMN04487965_2093</name>
</gene>
<organism evidence="2 3">
    <name type="scientific">Microbulbifer donghaiensis</name>
    <dbReference type="NCBI Taxonomy" id="494016"/>
    <lineage>
        <taxon>Bacteria</taxon>
        <taxon>Pseudomonadati</taxon>
        <taxon>Pseudomonadota</taxon>
        <taxon>Gammaproteobacteria</taxon>
        <taxon>Cellvibrionales</taxon>
        <taxon>Microbulbiferaceae</taxon>
        <taxon>Microbulbifer</taxon>
    </lineage>
</organism>
<feature type="signal peptide" evidence="1">
    <location>
        <begin position="1"/>
        <end position="22"/>
    </location>
</feature>
<reference evidence="3" key="1">
    <citation type="submission" date="2016-11" db="EMBL/GenBank/DDBJ databases">
        <authorList>
            <person name="Varghese N."/>
            <person name="Submissions S."/>
        </authorList>
    </citation>
    <scope>NUCLEOTIDE SEQUENCE [LARGE SCALE GENOMIC DNA]</scope>
    <source>
        <strain evidence="3">CGMCC 1.7063</strain>
    </source>
</reference>
<dbReference type="AlphaFoldDB" id="A0A1M5C7S8"/>
<proteinExistence type="predicted"/>
<keyword evidence="3" id="KW-1185">Reference proteome</keyword>
<feature type="chain" id="PRO_5013222996" description="Entericidin EcnA/B family protein" evidence="1">
    <location>
        <begin position="23"/>
        <end position="73"/>
    </location>
</feature>
<protein>
    <recommendedName>
        <fullName evidence="4">Entericidin EcnA/B family protein</fullName>
    </recommendedName>
</protein>
<evidence type="ECO:0000313" key="2">
    <source>
        <dbReference type="EMBL" id="SHF50799.1"/>
    </source>
</evidence>
<dbReference type="Proteomes" id="UP000184170">
    <property type="component" value="Unassembled WGS sequence"/>
</dbReference>
<evidence type="ECO:0000256" key="1">
    <source>
        <dbReference type="SAM" id="SignalP"/>
    </source>
</evidence>
<dbReference type="STRING" id="494016.SAMN04487965_2093"/>